<evidence type="ECO:0000313" key="1">
    <source>
        <dbReference type="EMBL" id="KAH6606987.1"/>
    </source>
</evidence>
<accession>A0A9P8QR52</accession>
<reference evidence="1" key="1">
    <citation type="submission" date="2021-08" db="EMBL/GenBank/DDBJ databases">
        <title>Chromosome-Level Trichoderma cornu-damae using Hi-C Data.</title>
        <authorList>
            <person name="Kim C.S."/>
        </authorList>
    </citation>
    <scope>NUCLEOTIDE SEQUENCE</scope>
    <source>
        <strain evidence="1">KA19-0412C</strain>
    </source>
</reference>
<organism evidence="1 2">
    <name type="scientific">Trichoderma cornu-damae</name>
    <dbReference type="NCBI Taxonomy" id="654480"/>
    <lineage>
        <taxon>Eukaryota</taxon>
        <taxon>Fungi</taxon>
        <taxon>Dikarya</taxon>
        <taxon>Ascomycota</taxon>
        <taxon>Pezizomycotina</taxon>
        <taxon>Sordariomycetes</taxon>
        <taxon>Hypocreomycetidae</taxon>
        <taxon>Hypocreales</taxon>
        <taxon>Hypocreaceae</taxon>
        <taxon>Trichoderma</taxon>
    </lineage>
</organism>
<comment type="caution">
    <text evidence="1">The sequence shown here is derived from an EMBL/GenBank/DDBJ whole genome shotgun (WGS) entry which is preliminary data.</text>
</comment>
<proteinExistence type="predicted"/>
<gene>
    <name evidence="1" type="ORF">Trco_006140</name>
</gene>
<dbReference type="Proteomes" id="UP000827724">
    <property type="component" value="Unassembled WGS sequence"/>
</dbReference>
<sequence>MPLLSISTASTPVPDQGMQGTLACCATIVEEILSPNDRMADPGGPMKTIFLDGMDVHALGNVHNQLDVGIVVVICAAGDLDVVVRHSNVVGVGL</sequence>
<keyword evidence="2" id="KW-1185">Reference proteome</keyword>
<name>A0A9P8QR52_9HYPO</name>
<protein>
    <submittedName>
        <fullName evidence="1">Uncharacterized protein</fullName>
    </submittedName>
</protein>
<evidence type="ECO:0000313" key="2">
    <source>
        <dbReference type="Proteomes" id="UP000827724"/>
    </source>
</evidence>
<dbReference type="EMBL" id="JAIWOZ010000004">
    <property type="protein sequence ID" value="KAH6606987.1"/>
    <property type="molecule type" value="Genomic_DNA"/>
</dbReference>
<dbReference type="AlphaFoldDB" id="A0A9P8QR52"/>